<reference evidence="1 2" key="1">
    <citation type="submission" date="2017-07" db="EMBL/GenBank/DDBJ databases">
        <title>Isolation and whole genome analysis of endospore-forming bacteria from heroin.</title>
        <authorList>
            <person name="Kalinowski J."/>
            <person name="Ahrens B."/>
            <person name="Al-Dilaimi A."/>
            <person name="Winkler A."/>
            <person name="Wibberg D."/>
            <person name="Schleenbecker U."/>
            <person name="Ruckert C."/>
            <person name="Wolfel R."/>
            <person name="Grass G."/>
        </authorList>
    </citation>
    <scope>NUCLEOTIDE SEQUENCE [LARGE SCALE GENOMIC DNA]</scope>
    <source>
        <strain evidence="1 2">7528</strain>
    </source>
</reference>
<name>A0A268A7R6_9BACI</name>
<dbReference type="AlphaFoldDB" id="A0A268A7R6"/>
<accession>A0A268A7R6</accession>
<comment type="caution">
    <text evidence="1">The sequence shown here is derived from an EMBL/GenBank/DDBJ whole genome shotgun (WGS) entry which is preliminary data.</text>
</comment>
<protein>
    <submittedName>
        <fullName evidence="1">Uncharacterized protein</fullName>
    </submittedName>
</protein>
<gene>
    <name evidence="1" type="ORF">CHH64_15650</name>
</gene>
<dbReference type="RefSeq" id="WP_095261480.1">
    <property type="nucleotide sequence ID" value="NZ_NPBV01000025.1"/>
</dbReference>
<organism evidence="1 2">
    <name type="scientific">Terribacillus saccharophilus</name>
    <dbReference type="NCBI Taxonomy" id="361277"/>
    <lineage>
        <taxon>Bacteria</taxon>
        <taxon>Bacillati</taxon>
        <taxon>Bacillota</taxon>
        <taxon>Bacilli</taxon>
        <taxon>Bacillales</taxon>
        <taxon>Bacillaceae</taxon>
        <taxon>Terribacillus</taxon>
    </lineage>
</organism>
<sequence>MNDKEHEIQKILRGKFLKGPIKMDDNSIGINNFSGDAKSAYYELYGPDSIFRLIVMQPSDNLYTSHFVGKNHLLFLLIEEEQVKGGFVSFDKDLFLEIRKTFSHLREEQIRELYELWDGYGKSHYNQLIDDLNI</sequence>
<evidence type="ECO:0000313" key="2">
    <source>
        <dbReference type="Proteomes" id="UP000216013"/>
    </source>
</evidence>
<evidence type="ECO:0000313" key="1">
    <source>
        <dbReference type="EMBL" id="PAD20172.1"/>
    </source>
</evidence>
<dbReference type="Proteomes" id="UP000216013">
    <property type="component" value="Unassembled WGS sequence"/>
</dbReference>
<dbReference type="EMBL" id="NPBV01000025">
    <property type="protein sequence ID" value="PAD20172.1"/>
    <property type="molecule type" value="Genomic_DNA"/>
</dbReference>
<proteinExistence type="predicted"/>